<evidence type="ECO:0000313" key="2">
    <source>
        <dbReference type="Proteomes" id="UP000225277"/>
    </source>
</evidence>
<dbReference type="RefSeq" id="XP_023624406.1">
    <property type="nucleotide sequence ID" value="XM_023768638.1"/>
</dbReference>
<evidence type="ECO:0000313" key="1">
    <source>
        <dbReference type="EMBL" id="CZT17514.1"/>
    </source>
</evidence>
<organism evidence="1 2">
    <name type="scientific">Ramularia collo-cygni</name>
    <dbReference type="NCBI Taxonomy" id="112498"/>
    <lineage>
        <taxon>Eukaryota</taxon>
        <taxon>Fungi</taxon>
        <taxon>Dikarya</taxon>
        <taxon>Ascomycota</taxon>
        <taxon>Pezizomycotina</taxon>
        <taxon>Dothideomycetes</taxon>
        <taxon>Dothideomycetidae</taxon>
        <taxon>Mycosphaerellales</taxon>
        <taxon>Mycosphaerellaceae</taxon>
        <taxon>Ramularia</taxon>
    </lineage>
</organism>
<gene>
    <name evidence="1" type="ORF">RCC_03348</name>
</gene>
<keyword evidence="2" id="KW-1185">Reference proteome</keyword>
<dbReference type="Proteomes" id="UP000225277">
    <property type="component" value="Unassembled WGS sequence"/>
</dbReference>
<proteinExistence type="predicted"/>
<reference evidence="1 2" key="1">
    <citation type="submission" date="2016-03" db="EMBL/GenBank/DDBJ databases">
        <authorList>
            <person name="Ploux O."/>
        </authorList>
    </citation>
    <scope>NUCLEOTIDE SEQUENCE [LARGE SCALE GENOMIC DNA]</scope>
    <source>
        <strain evidence="1 2">URUG2</strain>
    </source>
</reference>
<dbReference type="AlphaFoldDB" id="A0A2D3V4U1"/>
<accession>A0A2D3V4U1</accession>
<sequence>MSDVDPEWVEFFTWSKVQITQAQGFRPGLNRLLHANLREKWDDIIDQNEYLRAIRRYEQRALATAEVRSYSDLHQGELGRYLRRSLARSIAIAIHSLNSSLKRLQQVQRKRNKRGKRSTFTAIIRYHDRLIKEGEDEILMSKQTVVREAVEEMLDSIPDLPDQVVEYITDAYQQLPWEDAEENDITDREVTVQLRADIFAAEDYGDLDILDWSTKETPMVTIRADRDAGRIQCGGHDLRQQELQVDVRDGDPDLFLRDYLSNEWRDYLLEFKTIRMRDRPMPIWVIQAAKSRAEMLWDHDGTRVYPPELDHSDLDWTLDKLLEVENRFYADRKTKTWPTGVEYAVAEHLDMLTNRPEYMPDFQATSRPVYFETTKMLRAGRRALQHAWESKLWKMVQIDPRPVNEVKATLALYHKALRLFDTNPLTTGLDRRWFSPEFEADLKRAK</sequence>
<name>A0A2D3V4U1_9PEZI</name>
<protein>
    <submittedName>
        <fullName evidence="1">Uncharacterized protein</fullName>
    </submittedName>
</protein>
<dbReference type="GeneID" id="35598553"/>
<dbReference type="STRING" id="112498.A0A2D3V4U1"/>
<dbReference type="EMBL" id="FJUY01000004">
    <property type="protein sequence ID" value="CZT17514.1"/>
    <property type="molecule type" value="Genomic_DNA"/>
</dbReference>
<dbReference type="OrthoDB" id="3929154at2759"/>